<dbReference type="AlphaFoldDB" id="L9LBC9"/>
<accession>L9LBC9</accession>
<protein>
    <submittedName>
        <fullName evidence="2">Uncharacterized protein</fullName>
    </submittedName>
</protein>
<dbReference type="InParanoid" id="L9LBC9"/>
<evidence type="ECO:0000313" key="3">
    <source>
        <dbReference type="Proteomes" id="UP000011518"/>
    </source>
</evidence>
<evidence type="ECO:0000313" key="2">
    <source>
        <dbReference type="EMBL" id="ELW72251.1"/>
    </source>
</evidence>
<dbReference type="EMBL" id="KB320434">
    <property type="protein sequence ID" value="ELW72251.1"/>
    <property type="molecule type" value="Genomic_DNA"/>
</dbReference>
<sequence length="111" mass="11789">MSSSRMYRGLPPRRSSCPPLLLQTQPLSDMAGGGTQTVYDGFVGQQRDSPQSLDTCSRLRSSSGGATPLTTRAHTRFLLLPARPRSREGQGSGEPGSSSSSQAVLSPYSQC</sequence>
<feature type="compositionally biased region" description="Low complexity" evidence="1">
    <location>
        <begin position="10"/>
        <end position="22"/>
    </location>
</feature>
<gene>
    <name evidence="2" type="ORF">TREES_T100008306</name>
</gene>
<proteinExistence type="predicted"/>
<feature type="compositionally biased region" description="Polar residues" evidence="1">
    <location>
        <begin position="46"/>
        <end position="72"/>
    </location>
</feature>
<reference evidence="3" key="2">
    <citation type="journal article" date="2013" name="Nat. Commun.">
        <title>Genome of the Chinese tree shrew.</title>
        <authorList>
            <person name="Fan Y."/>
            <person name="Huang Z.Y."/>
            <person name="Cao C.C."/>
            <person name="Chen C.S."/>
            <person name="Chen Y.X."/>
            <person name="Fan D.D."/>
            <person name="He J."/>
            <person name="Hou H.L."/>
            <person name="Hu L."/>
            <person name="Hu X.T."/>
            <person name="Jiang X.T."/>
            <person name="Lai R."/>
            <person name="Lang Y.S."/>
            <person name="Liang B."/>
            <person name="Liao S.G."/>
            <person name="Mu D."/>
            <person name="Ma Y.Y."/>
            <person name="Niu Y.Y."/>
            <person name="Sun X.Q."/>
            <person name="Xia J.Q."/>
            <person name="Xiao J."/>
            <person name="Xiong Z.Q."/>
            <person name="Xu L."/>
            <person name="Yang L."/>
            <person name="Zhang Y."/>
            <person name="Zhao W."/>
            <person name="Zhao X.D."/>
            <person name="Zheng Y.T."/>
            <person name="Zhou J.M."/>
            <person name="Zhu Y.B."/>
            <person name="Zhang G.J."/>
            <person name="Wang J."/>
            <person name="Yao Y.G."/>
        </authorList>
    </citation>
    <scope>NUCLEOTIDE SEQUENCE [LARGE SCALE GENOMIC DNA]</scope>
</reference>
<keyword evidence="3" id="KW-1185">Reference proteome</keyword>
<reference evidence="3" key="1">
    <citation type="submission" date="2012-07" db="EMBL/GenBank/DDBJ databases">
        <title>Genome of the Chinese tree shrew, a rising model animal genetically related to primates.</title>
        <authorList>
            <person name="Zhang G."/>
            <person name="Fan Y."/>
            <person name="Yao Y."/>
            <person name="Huang Z."/>
        </authorList>
    </citation>
    <scope>NUCLEOTIDE SEQUENCE [LARGE SCALE GENOMIC DNA]</scope>
</reference>
<evidence type="ECO:0000256" key="1">
    <source>
        <dbReference type="SAM" id="MobiDB-lite"/>
    </source>
</evidence>
<dbReference type="Proteomes" id="UP000011518">
    <property type="component" value="Unassembled WGS sequence"/>
</dbReference>
<name>L9LBC9_TUPCH</name>
<organism evidence="2 3">
    <name type="scientific">Tupaia chinensis</name>
    <name type="common">Chinese tree shrew</name>
    <name type="synonym">Tupaia belangeri chinensis</name>
    <dbReference type="NCBI Taxonomy" id="246437"/>
    <lineage>
        <taxon>Eukaryota</taxon>
        <taxon>Metazoa</taxon>
        <taxon>Chordata</taxon>
        <taxon>Craniata</taxon>
        <taxon>Vertebrata</taxon>
        <taxon>Euteleostomi</taxon>
        <taxon>Mammalia</taxon>
        <taxon>Eutheria</taxon>
        <taxon>Euarchontoglires</taxon>
        <taxon>Scandentia</taxon>
        <taxon>Tupaiidae</taxon>
        <taxon>Tupaia</taxon>
    </lineage>
</organism>
<feature type="region of interest" description="Disordered" evidence="1">
    <location>
        <begin position="1"/>
        <end position="111"/>
    </location>
</feature>